<comment type="caution">
    <text evidence="5">The sequence shown here is derived from an EMBL/GenBank/DDBJ whole genome shotgun (WGS) entry which is preliminary data.</text>
</comment>
<dbReference type="SUPFAM" id="SSF51215">
    <property type="entry name" value="Regulatory protein AraC"/>
    <property type="match status" value="1"/>
</dbReference>
<keyword evidence="1" id="KW-0805">Transcription regulation</keyword>
<dbReference type="PROSITE" id="PS01124">
    <property type="entry name" value="HTH_ARAC_FAMILY_2"/>
    <property type="match status" value="1"/>
</dbReference>
<dbReference type="InterPro" id="IPR018060">
    <property type="entry name" value="HTH_AraC"/>
</dbReference>
<keyword evidence="3" id="KW-0804">Transcription</keyword>
<gene>
    <name evidence="5" type="ORF">ACFP1Z_05245</name>
</gene>
<organism evidence="5 6">
    <name type="scientific">Streptomyces gamaensis</name>
    <dbReference type="NCBI Taxonomy" id="1763542"/>
    <lineage>
        <taxon>Bacteria</taxon>
        <taxon>Bacillati</taxon>
        <taxon>Actinomycetota</taxon>
        <taxon>Actinomycetes</taxon>
        <taxon>Kitasatosporales</taxon>
        <taxon>Streptomycetaceae</taxon>
        <taxon>Streptomyces</taxon>
    </lineage>
</organism>
<keyword evidence="6" id="KW-1185">Reference proteome</keyword>
<reference evidence="6" key="1">
    <citation type="journal article" date="2019" name="Int. J. Syst. Evol. Microbiol.">
        <title>The Global Catalogue of Microorganisms (GCM) 10K type strain sequencing project: providing services to taxonomists for standard genome sequencing and annotation.</title>
        <authorList>
            <consortium name="The Broad Institute Genomics Platform"/>
            <consortium name="The Broad Institute Genome Sequencing Center for Infectious Disease"/>
            <person name="Wu L."/>
            <person name="Ma J."/>
        </authorList>
    </citation>
    <scope>NUCLEOTIDE SEQUENCE [LARGE SCALE GENOMIC DNA]</scope>
    <source>
        <strain evidence="6">CGMCC 4.7304</strain>
    </source>
</reference>
<evidence type="ECO:0000259" key="4">
    <source>
        <dbReference type="PROSITE" id="PS01124"/>
    </source>
</evidence>
<dbReference type="SMART" id="SM00342">
    <property type="entry name" value="HTH_ARAC"/>
    <property type="match status" value="1"/>
</dbReference>
<protein>
    <submittedName>
        <fullName evidence="5">Helix-turn-helix domain-containing protein</fullName>
    </submittedName>
</protein>
<evidence type="ECO:0000256" key="1">
    <source>
        <dbReference type="ARBA" id="ARBA00023015"/>
    </source>
</evidence>
<dbReference type="Pfam" id="PF02311">
    <property type="entry name" value="AraC_binding"/>
    <property type="match status" value="1"/>
</dbReference>
<sequence>MVKKRHPEEAPIVELAYRAPPGTPAGVEVMSLAELRRRAPEGLLQRPQRLDFHQIVAVRSGSAGHTVDFTGYRLEEGSVLWVRPGQVQQFGAVEEIEGVVILVQPGFLPPGTAVAAVADDPFRPVLWQPVDVDRQAVFCAVTHLEADFATGGGLPADVHTAILRHLLSALVLRLAHLTAPVGSGMPAPGDAFVTFRAAVEARFATRHKVADYARELGYAPRTLSRATVAAAGVGAKEFIDRRVMLEAKRLLAHSGMPAARIARRLGFDDAANFSKFFQHRAGCSPGAFRAALRAGAEPPAPAP</sequence>
<dbReference type="Gene3D" id="1.10.10.60">
    <property type="entry name" value="Homeodomain-like"/>
    <property type="match status" value="1"/>
</dbReference>
<dbReference type="Pfam" id="PF12833">
    <property type="entry name" value="HTH_18"/>
    <property type="match status" value="1"/>
</dbReference>
<dbReference type="EMBL" id="JBHSPB010000003">
    <property type="protein sequence ID" value="MFC5719584.1"/>
    <property type="molecule type" value="Genomic_DNA"/>
</dbReference>
<keyword evidence="2" id="KW-0238">DNA-binding</keyword>
<dbReference type="PANTHER" id="PTHR43280">
    <property type="entry name" value="ARAC-FAMILY TRANSCRIPTIONAL REGULATOR"/>
    <property type="match status" value="1"/>
</dbReference>
<dbReference type="InterPro" id="IPR009057">
    <property type="entry name" value="Homeodomain-like_sf"/>
</dbReference>
<dbReference type="InterPro" id="IPR003313">
    <property type="entry name" value="AraC-bd"/>
</dbReference>
<dbReference type="InterPro" id="IPR037923">
    <property type="entry name" value="HTH-like"/>
</dbReference>
<dbReference type="SUPFAM" id="SSF46689">
    <property type="entry name" value="Homeodomain-like"/>
    <property type="match status" value="1"/>
</dbReference>
<dbReference type="PANTHER" id="PTHR43280:SF32">
    <property type="entry name" value="TRANSCRIPTIONAL REGULATORY PROTEIN"/>
    <property type="match status" value="1"/>
</dbReference>
<feature type="domain" description="HTH araC/xylS-type" evidence="4">
    <location>
        <begin position="193"/>
        <end position="291"/>
    </location>
</feature>
<evidence type="ECO:0000256" key="2">
    <source>
        <dbReference type="ARBA" id="ARBA00023125"/>
    </source>
</evidence>
<accession>A0ABW0YWJ4</accession>
<evidence type="ECO:0000313" key="5">
    <source>
        <dbReference type="EMBL" id="MFC5719584.1"/>
    </source>
</evidence>
<evidence type="ECO:0000256" key="3">
    <source>
        <dbReference type="ARBA" id="ARBA00023163"/>
    </source>
</evidence>
<evidence type="ECO:0000313" key="6">
    <source>
        <dbReference type="Proteomes" id="UP001596083"/>
    </source>
</evidence>
<dbReference type="RefSeq" id="WP_390314694.1">
    <property type="nucleotide sequence ID" value="NZ_JBHSPB010000003.1"/>
</dbReference>
<dbReference type="Proteomes" id="UP001596083">
    <property type="component" value="Unassembled WGS sequence"/>
</dbReference>
<name>A0ABW0YWJ4_9ACTN</name>
<proteinExistence type="predicted"/>